<evidence type="ECO:0000313" key="2">
    <source>
        <dbReference type="Proteomes" id="UP000754883"/>
    </source>
</evidence>
<reference evidence="2" key="1">
    <citation type="submission" date="2019-06" db="EMBL/GenBank/DDBJ databases">
        <authorList>
            <person name="Broberg M."/>
        </authorList>
    </citation>
    <scope>NUCLEOTIDE SEQUENCE [LARGE SCALE GENOMIC DNA]</scope>
</reference>
<dbReference type="Proteomes" id="UP000754883">
    <property type="component" value="Unassembled WGS sequence"/>
</dbReference>
<evidence type="ECO:0000313" key="1">
    <source>
        <dbReference type="EMBL" id="CAG9993168.1"/>
    </source>
</evidence>
<name>A0A9N9UJR0_9HYPO</name>
<comment type="caution">
    <text evidence="1">The sequence shown here is derived from an EMBL/GenBank/DDBJ whole genome shotgun (WGS) entry which is preliminary data.</text>
</comment>
<organism evidence="1 2">
    <name type="scientific">Clonostachys byssicola</name>
    <dbReference type="NCBI Taxonomy" id="160290"/>
    <lineage>
        <taxon>Eukaryota</taxon>
        <taxon>Fungi</taxon>
        <taxon>Dikarya</taxon>
        <taxon>Ascomycota</taxon>
        <taxon>Pezizomycotina</taxon>
        <taxon>Sordariomycetes</taxon>
        <taxon>Hypocreomycetidae</taxon>
        <taxon>Hypocreales</taxon>
        <taxon>Bionectriaceae</taxon>
        <taxon>Clonostachys</taxon>
    </lineage>
</organism>
<keyword evidence="2" id="KW-1185">Reference proteome</keyword>
<dbReference type="OrthoDB" id="5152180at2759"/>
<dbReference type="EMBL" id="CABFNO020001517">
    <property type="protein sequence ID" value="CAG9993168.1"/>
    <property type="molecule type" value="Genomic_DNA"/>
</dbReference>
<protein>
    <submittedName>
        <fullName evidence="1">Uncharacterized protein</fullName>
    </submittedName>
</protein>
<gene>
    <name evidence="1" type="ORF">CBYS24578_00016977</name>
</gene>
<accession>A0A9N9UJR0</accession>
<proteinExistence type="predicted"/>
<sequence>MDLPIANCTILWRVAQKVSMEKATEEWRKAFSKAGASYDGKVDEKGRIKIIEEAFRILVRCIDSAQHTTTTPLTAMQHQLGATAAPHDVNDIESAAARIPEPAKMTLKSLTVKNIVDEFSSMEATDHLAQLVTGVEEAISRRDKFIVDQLHKEDAKINKELSGLLKEKRRHEKAEEVRLGIKKLGSCLDVLDDDDEPLLLHSGARRALNTLEEEIKKLPTKRPRDCESESAALRAKQKRIKTQVGLLAQTELTVSASEHLKIY</sequence>
<reference evidence="1 2" key="2">
    <citation type="submission" date="2021-10" db="EMBL/GenBank/DDBJ databases">
        <authorList>
            <person name="Piombo E."/>
        </authorList>
    </citation>
    <scope>NUCLEOTIDE SEQUENCE [LARGE SCALE GENOMIC DNA]</scope>
</reference>
<dbReference type="AlphaFoldDB" id="A0A9N9UJR0"/>